<feature type="domain" description="Enoyl reductase (ER)" evidence="7">
    <location>
        <begin position="8"/>
        <end position="306"/>
    </location>
</feature>
<dbReference type="InterPro" id="IPR002328">
    <property type="entry name" value="ADH_Zn_CS"/>
</dbReference>
<keyword evidence="3 6" id="KW-0479">Metal-binding</keyword>
<dbReference type="InterPro" id="IPR011032">
    <property type="entry name" value="GroES-like_sf"/>
</dbReference>
<keyword evidence="9" id="KW-1185">Reference proteome</keyword>
<dbReference type="SMART" id="SM00829">
    <property type="entry name" value="PKS_ER"/>
    <property type="match status" value="1"/>
</dbReference>
<dbReference type="PANTHER" id="PTHR43350">
    <property type="entry name" value="NAD-DEPENDENT ALCOHOL DEHYDROGENASE"/>
    <property type="match status" value="1"/>
</dbReference>
<keyword evidence="4 6" id="KW-0862">Zinc</keyword>
<dbReference type="PROSITE" id="PS00059">
    <property type="entry name" value="ADH_ZINC"/>
    <property type="match status" value="1"/>
</dbReference>
<sequence length="308" mass="31590">MPAWRFGSVDHGLLLAEVPVPQPLAGEVVIDVRAAGMCHTDVGVVQGHLRPAAVPLTLGHEICGTVASIGAGVTGWAAGDRVAVLASSGGPGTGRDGGYASRVAVSTDLLVAVPEGVDDAAAAAATDAGLTAYHAMRVQGEIQPGMRVGVIGLGGLGMIGARLAVLAGAEVYAAELRESLYPAAAEQGVAACSSSITDFADKRLDLVVDFAGMETTRGAFHAVRAGGRIVQVGIGRPEATIDLLDVIAKQVQYRGSSTGTREDLAAFLDLLRRGEVRPHIEQIGFNEIGTGIQRLTRGEVTGRLVAVF</sequence>
<evidence type="ECO:0000256" key="2">
    <source>
        <dbReference type="ARBA" id="ARBA00008072"/>
    </source>
</evidence>
<accession>A0ABQ3XJD8</accession>
<evidence type="ECO:0000313" key="8">
    <source>
        <dbReference type="EMBL" id="GID58615.1"/>
    </source>
</evidence>
<evidence type="ECO:0000256" key="4">
    <source>
        <dbReference type="ARBA" id="ARBA00022833"/>
    </source>
</evidence>
<dbReference type="InterPro" id="IPR036291">
    <property type="entry name" value="NAD(P)-bd_dom_sf"/>
</dbReference>
<reference evidence="8 9" key="1">
    <citation type="submission" date="2021-01" db="EMBL/GenBank/DDBJ databases">
        <title>Whole genome shotgun sequence of Actinoplanes couchii NBRC 106145.</title>
        <authorList>
            <person name="Komaki H."/>
            <person name="Tamura T."/>
        </authorList>
    </citation>
    <scope>NUCLEOTIDE SEQUENCE [LARGE SCALE GENOMIC DNA]</scope>
    <source>
        <strain evidence="8 9">NBRC 106145</strain>
    </source>
</reference>
<name>A0ABQ3XJD8_9ACTN</name>
<dbReference type="SUPFAM" id="SSF50129">
    <property type="entry name" value="GroES-like"/>
    <property type="match status" value="1"/>
</dbReference>
<gene>
    <name evidence="8" type="ORF">Aco03nite_070190</name>
</gene>
<dbReference type="SUPFAM" id="SSF51735">
    <property type="entry name" value="NAD(P)-binding Rossmann-fold domains"/>
    <property type="match status" value="1"/>
</dbReference>
<comment type="caution">
    <text evidence="8">The sequence shown here is derived from an EMBL/GenBank/DDBJ whole genome shotgun (WGS) entry which is preliminary data.</text>
</comment>
<dbReference type="InterPro" id="IPR020843">
    <property type="entry name" value="ER"/>
</dbReference>
<evidence type="ECO:0000256" key="1">
    <source>
        <dbReference type="ARBA" id="ARBA00001947"/>
    </source>
</evidence>
<dbReference type="Pfam" id="PF08240">
    <property type="entry name" value="ADH_N"/>
    <property type="match status" value="1"/>
</dbReference>
<keyword evidence="5" id="KW-0560">Oxidoreductase</keyword>
<protein>
    <submittedName>
        <fullName evidence="8">Oxidoreductase</fullName>
    </submittedName>
</protein>
<organism evidence="8 9">
    <name type="scientific">Actinoplanes couchii</name>
    <dbReference type="NCBI Taxonomy" id="403638"/>
    <lineage>
        <taxon>Bacteria</taxon>
        <taxon>Bacillati</taxon>
        <taxon>Actinomycetota</taxon>
        <taxon>Actinomycetes</taxon>
        <taxon>Micromonosporales</taxon>
        <taxon>Micromonosporaceae</taxon>
        <taxon>Actinoplanes</taxon>
    </lineage>
</organism>
<dbReference type="EMBL" id="BOMG01000086">
    <property type="protein sequence ID" value="GID58615.1"/>
    <property type="molecule type" value="Genomic_DNA"/>
</dbReference>
<comment type="cofactor">
    <cofactor evidence="1 6">
        <name>Zn(2+)</name>
        <dbReference type="ChEBI" id="CHEBI:29105"/>
    </cofactor>
</comment>
<dbReference type="InterPro" id="IPR013149">
    <property type="entry name" value="ADH-like_C"/>
</dbReference>
<dbReference type="PANTHER" id="PTHR43350:SF17">
    <property type="entry name" value="NAD-DEPENDENT ALCOHOL DEHYDROGENASE"/>
    <property type="match status" value="1"/>
</dbReference>
<dbReference type="Gene3D" id="3.90.180.10">
    <property type="entry name" value="Medium-chain alcohol dehydrogenases, catalytic domain"/>
    <property type="match status" value="1"/>
</dbReference>
<evidence type="ECO:0000259" key="7">
    <source>
        <dbReference type="SMART" id="SM00829"/>
    </source>
</evidence>
<evidence type="ECO:0000256" key="3">
    <source>
        <dbReference type="ARBA" id="ARBA00022723"/>
    </source>
</evidence>
<dbReference type="Proteomes" id="UP000612282">
    <property type="component" value="Unassembled WGS sequence"/>
</dbReference>
<proteinExistence type="inferred from homology"/>
<dbReference type="InterPro" id="IPR013154">
    <property type="entry name" value="ADH-like_N"/>
</dbReference>
<dbReference type="Pfam" id="PF00107">
    <property type="entry name" value="ADH_zinc_N"/>
    <property type="match status" value="1"/>
</dbReference>
<evidence type="ECO:0000256" key="6">
    <source>
        <dbReference type="RuleBase" id="RU361277"/>
    </source>
</evidence>
<evidence type="ECO:0000313" key="9">
    <source>
        <dbReference type="Proteomes" id="UP000612282"/>
    </source>
</evidence>
<comment type="similarity">
    <text evidence="2 6">Belongs to the zinc-containing alcohol dehydrogenase family.</text>
</comment>
<evidence type="ECO:0000256" key="5">
    <source>
        <dbReference type="ARBA" id="ARBA00023002"/>
    </source>
</evidence>